<evidence type="ECO:0000256" key="1">
    <source>
        <dbReference type="SAM" id="Phobius"/>
    </source>
</evidence>
<protein>
    <submittedName>
        <fullName evidence="2">Putative membrane protein</fullName>
    </submittedName>
</protein>
<organism evidence="2 5">
    <name type="scientific">Aliarcobacter cibarius</name>
    <dbReference type="NCBI Taxonomy" id="255507"/>
    <lineage>
        <taxon>Bacteria</taxon>
        <taxon>Pseudomonadati</taxon>
        <taxon>Campylobacterota</taxon>
        <taxon>Epsilonproteobacteria</taxon>
        <taxon>Campylobacterales</taxon>
        <taxon>Arcobacteraceae</taxon>
        <taxon>Aliarcobacter</taxon>
    </lineage>
</organism>
<reference evidence="3 4" key="1">
    <citation type="submission" date="2019-05" db="EMBL/GenBank/DDBJ databases">
        <title>Arcobacter cibarius and Arcobacter thereius providing challenges in identification an antibiotic susceptibility and Quinolone resistance.</title>
        <authorList>
            <person name="Busch A."/>
            <person name="Hanel I."/>
            <person name="Hotzel H."/>
            <person name="Tomaso H."/>
        </authorList>
    </citation>
    <scope>NUCLEOTIDE SEQUENCE [LARGE SCALE GENOMIC DNA]</scope>
    <source>
        <strain evidence="3 4">16CS0831-2</strain>
    </source>
</reference>
<dbReference type="EMBL" id="CP054051">
    <property type="protein sequence ID" value="QKJ27581.1"/>
    <property type="molecule type" value="Genomic_DNA"/>
</dbReference>
<dbReference type="AlphaFoldDB" id="A0A7L5JQV0"/>
<dbReference type="Proteomes" id="UP000509513">
    <property type="component" value="Chromosome"/>
</dbReference>
<sequence length="136" mass="16306">MQVIIIISIFLIITTIIIYKINDKFEKREFIILLATILLSTIGFLFYENSKENYLPNLFLNKYEKENNIKIKSLDYELLNNKVVSSKDEFIYKFTYTIIKENSEYLCTLDNVKINKIKDEYIFINFSELKEECLKK</sequence>
<keyword evidence="4" id="KW-1185">Reference proteome</keyword>
<proteinExistence type="predicted"/>
<feature type="transmembrane region" description="Helical" evidence="1">
    <location>
        <begin position="29"/>
        <end position="47"/>
    </location>
</feature>
<dbReference type="EMBL" id="VBUC01000031">
    <property type="protein sequence ID" value="TLS96457.1"/>
    <property type="molecule type" value="Genomic_DNA"/>
</dbReference>
<evidence type="ECO:0000313" key="4">
    <source>
        <dbReference type="Proteomes" id="UP000305417"/>
    </source>
</evidence>
<gene>
    <name evidence="2" type="ORF">ACBT_1684</name>
    <name evidence="3" type="ORF">FE247_09935</name>
</gene>
<keyword evidence="1" id="KW-0812">Transmembrane</keyword>
<dbReference type="Proteomes" id="UP000305417">
    <property type="component" value="Unassembled WGS sequence"/>
</dbReference>
<dbReference type="RefSeq" id="WP_024775960.1">
    <property type="nucleotide sequence ID" value="NZ_CP054051.1"/>
</dbReference>
<evidence type="ECO:0000313" key="2">
    <source>
        <dbReference type="EMBL" id="QKJ27581.1"/>
    </source>
</evidence>
<reference evidence="2 5" key="2">
    <citation type="submission" date="2020-05" db="EMBL/GenBank/DDBJ databases">
        <title>Complete genome sequencing of Campylobacter and Arcobacter type strains.</title>
        <authorList>
            <person name="Miller W.G."/>
            <person name="Yee E."/>
        </authorList>
    </citation>
    <scope>NUCLEOTIDE SEQUENCE [LARGE SCALE GENOMIC DNA]</scope>
    <source>
        <strain evidence="2 5">LMG 21996</strain>
    </source>
</reference>
<evidence type="ECO:0000313" key="5">
    <source>
        <dbReference type="Proteomes" id="UP000509513"/>
    </source>
</evidence>
<keyword evidence="1" id="KW-1133">Transmembrane helix</keyword>
<dbReference type="KEGG" id="acib:ACBT_1684"/>
<evidence type="ECO:0000313" key="3">
    <source>
        <dbReference type="EMBL" id="TLS96457.1"/>
    </source>
</evidence>
<accession>A0A7L5JQV0</accession>
<name>A0A7L5JQV0_9BACT</name>
<feature type="transmembrane region" description="Helical" evidence="1">
    <location>
        <begin position="6"/>
        <end position="22"/>
    </location>
</feature>
<keyword evidence="1" id="KW-0472">Membrane</keyword>
<dbReference type="OrthoDB" id="5348894at2"/>